<dbReference type="Proteomes" id="UP000810207">
    <property type="component" value="Unassembled WGS sequence"/>
</dbReference>
<dbReference type="EMBL" id="JAGIKV010000026">
    <property type="protein sequence ID" value="MBP2248699.1"/>
    <property type="molecule type" value="Genomic_DNA"/>
</dbReference>
<evidence type="ECO:0000313" key="2">
    <source>
        <dbReference type="Proteomes" id="UP000810207"/>
    </source>
</evidence>
<accession>A0ABS4S2C6</accession>
<organism evidence="1 2">
    <name type="scientific">Paenibacillus xylanexedens</name>
    <dbReference type="NCBI Taxonomy" id="528191"/>
    <lineage>
        <taxon>Bacteria</taxon>
        <taxon>Bacillati</taxon>
        <taxon>Bacillota</taxon>
        <taxon>Bacilli</taxon>
        <taxon>Bacillales</taxon>
        <taxon>Paenibacillaceae</taxon>
        <taxon>Paenibacillus</taxon>
    </lineage>
</organism>
<reference evidence="1 2" key="1">
    <citation type="submission" date="2021-03" db="EMBL/GenBank/DDBJ databases">
        <title>Genomic Encyclopedia of Type Strains, Phase IV (KMG-IV): sequencing the most valuable type-strain genomes for metagenomic binning, comparative biology and taxonomic classification.</title>
        <authorList>
            <person name="Goeker M."/>
        </authorList>
    </citation>
    <scope>NUCLEOTIDE SEQUENCE [LARGE SCALE GENOMIC DNA]</scope>
    <source>
        <strain evidence="1 2">DSM 21292</strain>
    </source>
</reference>
<sequence length="364" mass="42890">MGVNEKRFSGNLLVITEFMDDYFTCKNITPSALTSLTSALKGFFRTYNTLHNFYFNLNNFTEAQEKQLCEFTDYHENYMQAIIHFHHFIELVIKDALRFHNEHLANKLGDSKINEAALLQHLRDGRDIGEIKFKDMSVEYNIALKRALELPNSSIKGILMQHKEALEEINILRNMLLHRGARFLLYRQLDEFVVRTILPLVQDILYKCEELWNGEEIKEYWCYDYENCDIDPIQYLANMPKEGFIDHRAIAFYKAVGLALYQRPLERSLESIYEEDLMRVIYDLKDKSKKTCFVCSYDTLFLYPDIDYSSAHKLNKGKHYFNSCKAVCTKCGLKLYNDVNEPADYGINEDEGRIWEYTHLIEIN</sequence>
<comment type="caution">
    <text evidence="1">The sequence shown here is derived from an EMBL/GenBank/DDBJ whole genome shotgun (WGS) entry which is preliminary data.</text>
</comment>
<dbReference type="RefSeq" id="WP_211084984.1">
    <property type="nucleotide sequence ID" value="NZ_JAGIKV010000026.1"/>
</dbReference>
<evidence type="ECO:0000313" key="1">
    <source>
        <dbReference type="EMBL" id="MBP2248699.1"/>
    </source>
</evidence>
<protein>
    <recommendedName>
        <fullName evidence="3">Cthe-2314-like HEPN domain-containing protein</fullName>
    </recommendedName>
</protein>
<gene>
    <name evidence="1" type="ORF">J2Z28_005382</name>
</gene>
<evidence type="ECO:0008006" key="3">
    <source>
        <dbReference type="Google" id="ProtNLM"/>
    </source>
</evidence>
<name>A0ABS4S2C6_PAEXY</name>
<keyword evidence="2" id="KW-1185">Reference proteome</keyword>
<proteinExistence type="predicted"/>